<keyword evidence="5" id="KW-0408">Iron</keyword>
<dbReference type="GO" id="GO:0046872">
    <property type="term" value="F:metal ion binding"/>
    <property type="evidence" value="ECO:0007669"/>
    <property type="project" value="UniProtKB-KW"/>
</dbReference>
<keyword evidence="2" id="KW-0479">Metal-binding</keyword>
<evidence type="ECO:0000313" key="8">
    <source>
        <dbReference type="Proteomes" id="UP000470384"/>
    </source>
</evidence>
<feature type="domain" description="TauD/TfdA-like" evidence="6">
    <location>
        <begin position="6"/>
        <end position="282"/>
    </location>
</feature>
<dbReference type="Proteomes" id="UP000470384">
    <property type="component" value="Unassembled WGS sequence"/>
</dbReference>
<evidence type="ECO:0000256" key="2">
    <source>
        <dbReference type="ARBA" id="ARBA00022723"/>
    </source>
</evidence>
<evidence type="ECO:0000259" key="6">
    <source>
        <dbReference type="Pfam" id="PF02668"/>
    </source>
</evidence>
<gene>
    <name evidence="7" type="ORF">GTQ45_11510</name>
</gene>
<dbReference type="PANTHER" id="PTHR30468">
    <property type="entry name" value="ALPHA-KETOGLUTARATE-DEPENDENT SULFONATE DIOXYGENASE"/>
    <property type="match status" value="1"/>
</dbReference>
<keyword evidence="3 7" id="KW-0223">Dioxygenase</keyword>
<dbReference type="GO" id="GO:0000908">
    <property type="term" value="F:taurine dioxygenase activity"/>
    <property type="evidence" value="ECO:0007669"/>
    <property type="project" value="TreeGrafter"/>
</dbReference>
<evidence type="ECO:0000256" key="5">
    <source>
        <dbReference type="ARBA" id="ARBA00023004"/>
    </source>
</evidence>
<evidence type="ECO:0000256" key="4">
    <source>
        <dbReference type="ARBA" id="ARBA00023002"/>
    </source>
</evidence>
<dbReference type="Gene3D" id="3.60.130.10">
    <property type="entry name" value="Clavaminate synthase-like"/>
    <property type="match status" value="1"/>
</dbReference>
<evidence type="ECO:0000313" key="7">
    <source>
        <dbReference type="EMBL" id="NBG96361.1"/>
    </source>
</evidence>
<dbReference type="InterPro" id="IPR051323">
    <property type="entry name" value="AtsK-like"/>
</dbReference>
<dbReference type="InterPro" id="IPR042098">
    <property type="entry name" value="TauD-like_sf"/>
</dbReference>
<proteinExistence type="inferred from homology"/>
<name>A0A845QEA9_9HYPH</name>
<dbReference type="PANTHER" id="PTHR30468:SF1">
    <property type="entry name" value="ALPHA-KETOGLUTARATE-DEPENDENT SULFONATE DIOXYGENASE"/>
    <property type="match status" value="1"/>
</dbReference>
<dbReference type="SUPFAM" id="SSF51197">
    <property type="entry name" value="Clavaminate synthase-like"/>
    <property type="match status" value="1"/>
</dbReference>
<organism evidence="7 8">
    <name type="scientific">Pyruvatibacter mobilis</name>
    <dbReference type="NCBI Taxonomy" id="1712261"/>
    <lineage>
        <taxon>Bacteria</taxon>
        <taxon>Pseudomonadati</taxon>
        <taxon>Pseudomonadota</taxon>
        <taxon>Alphaproteobacteria</taxon>
        <taxon>Hyphomicrobiales</taxon>
        <taxon>Parvibaculaceae</taxon>
        <taxon>Pyruvatibacter</taxon>
    </lineage>
</organism>
<keyword evidence="8" id="KW-1185">Reference proteome</keyword>
<keyword evidence="4" id="KW-0560">Oxidoreductase</keyword>
<dbReference type="EMBL" id="WXYQ01000007">
    <property type="protein sequence ID" value="NBG96361.1"/>
    <property type="molecule type" value="Genomic_DNA"/>
</dbReference>
<evidence type="ECO:0000256" key="3">
    <source>
        <dbReference type="ARBA" id="ARBA00022964"/>
    </source>
</evidence>
<dbReference type="GO" id="GO:0005737">
    <property type="term" value="C:cytoplasm"/>
    <property type="evidence" value="ECO:0007669"/>
    <property type="project" value="TreeGrafter"/>
</dbReference>
<dbReference type="GO" id="GO:0006790">
    <property type="term" value="P:sulfur compound metabolic process"/>
    <property type="evidence" value="ECO:0007669"/>
    <property type="project" value="TreeGrafter"/>
</dbReference>
<comment type="caution">
    <text evidence="7">The sequence shown here is derived from an EMBL/GenBank/DDBJ whole genome shotgun (WGS) entry which is preliminary data.</text>
</comment>
<accession>A0A845QEA9</accession>
<dbReference type="Pfam" id="PF02668">
    <property type="entry name" value="TauD"/>
    <property type="match status" value="1"/>
</dbReference>
<reference evidence="7 8" key="1">
    <citation type="journal article" date="2016" name="Int. J. Syst. Evol. Microbiol.">
        <title>Pyruvatibacter mobilis gen. nov., sp. nov., a marine bacterium from the culture broth of Picochlorum sp. 122.</title>
        <authorList>
            <person name="Wang G."/>
            <person name="Tang M."/>
            <person name="Wu H."/>
            <person name="Dai S."/>
            <person name="Li T."/>
            <person name="Chen C."/>
            <person name="He H."/>
            <person name="Fan J."/>
            <person name="Xiang W."/>
            <person name="Li X."/>
        </authorList>
    </citation>
    <scope>NUCLEOTIDE SEQUENCE [LARGE SCALE GENOMIC DNA]</scope>
    <source>
        <strain evidence="7 8">GYP-11</strain>
    </source>
</reference>
<dbReference type="RefSeq" id="WP_160588439.1">
    <property type="nucleotide sequence ID" value="NZ_BMHN01000001.1"/>
</dbReference>
<evidence type="ECO:0000256" key="1">
    <source>
        <dbReference type="ARBA" id="ARBA00005896"/>
    </source>
</evidence>
<dbReference type="GeneID" id="300655511"/>
<dbReference type="AlphaFoldDB" id="A0A845QEA9"/>
<sequence>MSQLDIRPLEGVGAEITGVDIAAGLSNAQFDAIHEAFSEHGLIFFRDQSISEQDHIDLARRFGEIDINKFFAAHPDYPEIALVAKDVDQKDNIGGGWHTDHSYDAEPAMGSILVARELPDSGGDTMFASMYRAYDGLSDGLKKTLEGLNAVHSAAHIFGTGPTTYATATDAGDHESKGDGRINNADVADMMADVIHPMVVTHPLSGKKALYVNPAFTLRIEGWTQEESHPLLQYLYAQCARPEYTHRFQWNPGSIAFWDNRATWHWALNDYQGQRRVMHRITIEGCALA</sequence>
<dbReference type="OrthoDB" id="7209371at2"/>
<protein>
    <submittedName>
        <fullName evidence="7">TauD/TfdA family dioxygenase</fullName>
    </submittedName>
</protein>
<comment type="similarity">
    <text evidence="1">Belongs to the TfdA dioxygenase family.</text>
</comment>
<dbReference type="InterPro" id="IPR003819">
    <property type="entry name" value="TauD/TfdA-like"/>
</dbReference>